<dbReference type="EMBL" id="JACGWO010000006">
    <property type="protein sequence ID" value="KAK4424546.1"/>
    <property type="molecule type" value="Genomic_DNA"/>
</dbReference>
<comment type="caution">
    <text evidence="2">The sequence shown here is derived from an EMBL/GenBank/DDBJ whole genome shotgun (WGS) entry which is preliminary data.</text>
</comment>
<sequence>MVHSMLLLALARGRSPPPTQGATASRWRGAPPAGATASPGRGTALTWAAPPPPRGDPPPARGATISPSRGITLAWVVPCAAFSGRGGLPPRAGVEARQSLQVEALPRPGLLLPRTGEGAPPQHERGLQAEALPRPGQSGHKSRRCLNCVRTHPASASSWQLMAVRPRNRSYPSSEVPCVVVL</sequence>
<reference evidence="2" key="2">
    <citation type="journal article" date="2024" name="Plant">
        <title>Genomic evolution and insights into agronomic trait innovations of Sesamum species.</title>
        <authorList>
            <person name="Miao H."/>
            <person name="Wang L."/>
            <person name="Qu L."/>
            <person name="Liu H."/>
            <person name="Sun Y."/>
            <person name="Le M."/>
            <person name="Wang Q."/>
            <person name="Wei S."/>
            <person name="Zheng Y."/>
            <person name="Lin W."/>
            <person name="Duan Y."/>
            <person name="Cao H."/>
            <person name="Xiong S."/>
            <person name="Wang X."/>
            <person name="Wei L."/>
            <person name="Li C."/>
            <person name="Ma Q."/>
            <person name="Ju M."/>
            <person name="Zhao R."/>
            <person name="Li G."/>
            <person name="Mu C."/>
            <person name="Tian Q."/>
            <person name="Mei H."/>
            <person name="Zhang T."/>
            <person name="Gao T."/>
            <person name="Zhang H."/>
        </authorList>
    </citation>
    <scope>NUCLEOTIDE SEQUENCE</scope>
    <source>
        <strain evidence="2">3651</strain>
    </source>
</reference>
<evidence type="ECO:0000256" key="1">
    <source>
        <dbReference type="SAM" id="MobiDB-lite"/>
    </source>
</evidence>
<evidence type="ECO:0000313" key="2">
    <source>
        <dbReference type="EMBL" id="KAK4424546.1"/>
    </source>
</evidence>
<protein>
    <submittedName>
        <fullName evidence="2">Uncharacterized protein</fullName>
    </submittedName>
</protein>
<dbReference type="AlphaFoldDB" id="A0AAE1Y7B2"/>
<gene>
    <name evidence="2" type="ORF">Salat_1648000</name>
</gene>
<feature type="compositionally biased region" description="Pro residues" evidence="1">
    <location>
        <begin position="49"/>
        <end position="60"/>
    </location>
</feature>
<evidence type="ECO:0000313" key="3">
    <source>
        <dbReference type="Proteomes" id="UP001293254"/>
    </source>
</evidence>
<reference evidence="2" key="1">
    <citation type="submission" date="2020-06" db="EMBL/GenBank/DDBJ databases">
        <authorList>
            <person name="Li T."/>
            <person name="Hu X."/>
            <person name="Zhang T."/>
            <person name="Song X."/>
            <person name="Zhang H."/>
            <person name="Dai N."/>
            <person name="Sheng W."/>
            <person name="Hou X."/>
            <person name="Wei L."/>
        </authorList>
    </citation>
    <scope>NUCLEOTIDE SEQUENCE</scope>
    <source>
        <strain evidence="2">3651</strain>
        <tissue evidence="2">Leaf</tissue>
    </source>
</reference>
<feature type="compositionally biased region" description="Low complexity" evidence="1">
    <location>
        <begin position="28"/>
        <end position="44"/>
    </location>
</feature>
<proteinExistence type="predicted"/>
<dbReference type="Proteomes" id="UP001293254">
    <property type="component" value="Unassembled WGS sequence"/>
</dbReference>
<name>A0AAE1Y7B2_9LAMI</name>
<feature type="region of interest" description="Disordered" evidence="1">
    <location>
        <begin position="108"/>
        <end position="143"/>
    </location>
</feature>
<organism evidence="2 3">
    <name type="scientific">Sesamum alatum</name>
    <dbReference type="NCBI Taxonomy" id="300844"/>
    <lineage>
        <taxon>Eukaryota</taxon>
        <taxon>Viridiplantae</taxon>
        <taxon>Streptophyta</taxon>
        <taxon>Embryophyta</taxon>
        <taxon>Tracheophyta</taxon>
        <taxon>Spermatophyta</taxon>
        <taxon>Magnoliopsida</taxon>
        <taxon>eudicotyledons</taxon>
        <taxon>Gunneridae</taxon>
        <taxon>Pentapetalae</taxon>
        <taxon>asterids</taxon>
        <taxon>lamiids</taxon>
        <taxon>Lamiales</taxon>
        <taxon>Pedaliaceae</taxon>
        <taxon>Sesamum</taxon>
    </lineage>
</organism>
<accession>A0AAE1Y7B2</accession>
<keyword evidence="3" id="KW-1185">Reference proteome</keyword>
<feature type="region of interest" description="Disordered" evidence="1">
    <location>
        <begin position="12"/>
        <end position="64"/>
    </location>
</feature>